<dbReference type="Pfam" id="PF00873">
    <property type="entry name" value="ACR_tran"/>
    <property type="match status" value="1"/>
</dbReference>
<feature type="transmembrane region" description="Helical" evidence="8">
    <location>
        <begin position="464"/>
        <end position="491"/>
    </location>
</feature>
<keyword evidence="10" id="KW-1185">Reference proteome</keyword>
<keyword evidence="5 8" id="KW-0812">Transmembrane</keyword>
<dbReference type="GO" id="GO:0042910">
    <property type="term" value="F:xenobiotic transmembrane transporter activity"/>
    <property type="evidence" value="ECO:0007669"/>
    <property type="project" value="TreeGrafter"/>
</dbReference>
<feature type="transmembrane region" description="Helical" evidence="8">
    <location>
        <begin position="957"/>
        <end position="978"/>
    </location>
</feature>
<feature type="transmembrane region" description="Helical" evidence="8">
    <location>
        <begin position="912"/>
        <end position="937"/>
    </location>
</feature>
<feature type="transmembrane region" description="Helical" evidence="8">
    <location>
        <begin position="531"/>
        <end position="551"/>
    </location>
</feature>
<dbReference type="PANTHER" id="PTHR32063:SF34">
    <property type="entry name" value="MULTIDRUG RESISTANCE PROTEIN MDTC"/>
    <property type="match status" value="1"/>
</dbReference>
<feature type="transmembrane region" description="Helical" evidence="8">
    <location>
        <begin position="990"/>
        <end position="1016"/>
    </location>
</feature>
<dbReference type="PANTHER" id="PTHR32063">
    <property type="match status" value="1"/>
</dbReference>
<dbReference type="OrthoDB" id="9042683at2"/>
<keyword evidence="6 8" id="KW-1133">Transmembrane helix</keyword>
<feature type="transmembrane region" description="Helical" evidence="8">
    <location>
        <begin position="338"/>
        <end position="354"/>
    </location>
</feature>
<organism evidence="9 10">
    <name type="scientific">Pigmentiphaga aceris</name>
    <dbReference type="NCBI Taxonomy" id="1940612"/>
    <lineage>
        <taxon>Bacteria</taxon>
        <taxon>Pseudomonadati</taxon>
        <taxon>Pseudomonadota</taxon>
        <taxon>Betaproteobacteria</taxon>
        <taxon>Burkholderiales</taxon>
        <taxon>Alcaligenaceae</taxon>
        <taxon>Pigmentiphaga</taxon>
    </lineage>
</organism>
<evidence type="ECO:0000256" key="7">
    <source>
        <dbReference type="ARBA" id="ARBA00023136"/>
    </source>
</evidence>
<dbReference type="PRINTS" id="PR00702">
    <property type="entry name" value="ACRIFLAVINRP"/>
</dbReference>
<dbReference type="SUPFAM" id="SSF82714">
    <property type="entry name" value="Multidrug efflux transporter AcrB TolC docking domain, DN and DC subdomains"/>
    <property type="match status" value="2"/>
</dbReference>
<evidence type="ECO:0000313" key="10">
    <source>
        <dbReference type="Proteomes" id="UP000325161"/>
    </source>
</evidence>
<protein>
    <submittedName>
        <fullName evidence="9">Multidrug efflux RND transporter permease subunit</fullName>
    </submittedName>
</protein>
<gene>
    <name evidence="9" type="ORF">FXN63_03750</name>
</gene>
<dbReference type="Gene3D" id="3.30.70.1430">
    <property type="entry name" value="Multidrug efflux transporter AcrB pore domain"/>
    <property type="match status" value="2"/>
</dbReference>
<dbReference type="AlphaFoldDB" id="A0A5C0AS61"/>
<dbReference type="InterPro" id="IPR027463">
    <property type="entry name" value="AcrB_DN_DC_subdom"/>
</dbReference>
<evidence type="ECO:0000256" key="1">
    <source>
        <dbReference type="ARBA" id="ARBA00004429"/>
    </source>
</evidence>
<evidence type="ECO:0000256" key="5">
    <source>
        <dbReference type="ARBA" id="ARBA00022692"/>
    </source>
</evidence>
<reference evidence="9 10" key="1">
    <citation type="submission" date="2019-08" db="EMBL/GenBank/DDBJ databases">
        <title>Amphibian skin-associated Pigmentiphaga: genome sequence and occurrence across geography and hosts.</title>
        <authorList>
            <person name="Bletz M.C."/>
            <person name="Bunk B."/>
            <person name="Sproeer C."/>
            <person name="Biwer P."/>
            <person name="Reiter S."/>
            <person name="Rabemananjara F.C.E."/>
            <person name="Schulz S."/>
            <person name="Overmann J."/>
            <person name="Vences M."/>
        </authorList>
    </citation>
    <scope>NUCLEOTIDE SEQUENCE [LARGE SCALE GENOMIC DNA]</scope>
    <source>
        <strain evidence="9 10">Mada1488</strain>
    </source>
</reference>
<proteinExistence type="predicted"/>
<comment type="subcellular location">
    <subcellularLocation>
        <location evidence="1">Cell inner membrane</location>
        <topology evidence="1">Multi-pass membrane protein</topology>
    </subcellularLocation>
</comment>
<feature type="transmembrane region" description="Helical" evidence="8">
    <location>
        <begin position="432"/>
        <end position="452"/>
    </location>
</feature>
<dbReference type="RefSeq" id="WP_148812974.1">
    <property type="nucleotide sequence ID" value="NZ_CP043046.1"/>
</dbReference>
<dbReference type="NCBIfam" id="NF033617">
    <property type="entry name" value="RND_permease_2"/>
    <property type="match status" value="1"/>
</dbReference>
<dbReference type="SUPFAM" id="SSF82693">
    <property type="entry name" value="Multidrug efflux transporter AcrB pore domain, PN1, PN2, PC1 and PC2 subdomains"/>
    <property type="match status" value="3"/>
</dbReference>
<dbReference type="GO" id="GO:0005886">
    <property type="term" value="C:plasma membrane"/>
    <property type="evidence" value="ECO:0007669"/>
    <property type="project" value="UniProtKB-SubCell"/>
</dbReference>
<keyword evidence="4" id="KW-0997">Cell inner membrane</keyword>
<dbReference type="InterPro" id="IPR001036">
    <property type="entry name" value="Acrflvin-R"/>
</dbReference>
<dbReference type="FunFam" id="1.20.1640.10:FF:000001">
    <property type="entry name" value="Efflux pump membrane transporter"/>
    <property type="match status" value="1"/>
</dbReference>
<name>A0A5C0AS61_9BURK</name>
<dbReference type="EMBL" id="CP043046">
    <property type="protein sequence ID" value="QEI05049.1"/>
    <property type="molecule type" value="Genomic_DNA"/>
</dbReference>
<dbReference type="KEGG" id="pacr:FXN63_03750"/>
<dbReference type="FunFam" id="3.30.70.1430:FF:000001">
    <property type="entry name" value="Efflux pump membrane transporter"/>
    <property type="match status" value="1"/>
</dbReference>
<dbReference type="Gene3D" id="3.30.70.1440">
    <property type="entry name" value="Multidrug efflux transporter AcrB pore domain"/>
    <property type="match status" value="1"/>
</dbReference>
<dbReference type="Gene3D" id="3.30.2090.10">
    <property type="entry name" value="Multidrug efflux transporter AcrB TolC docking domain, DN and DC subdomains"/>
    <property type="match status" value="2"/>
</dbReference>
<evidence type="ECO:0000256" key="4">
    <source>
        <dbReference type="ARBA" id="ARBA00022519"/>
    </source>
</evidence>
<dbReference type="SUPFAM" id="SSF82866">
    <property type="entry name" value="Multidrug efflux transporter AcrB transmembrane domain"/>
    <property type="match status" value="2"/>
</dbReference>
<evidence type="ECO:0000256" key="6">
    <source>
        <dbReference type="ARBA" id="ARBA00022989"/>
    </source>
</evidence>
<evidence type="ECO:0000256" key="2">
    <source>
        <dbReference type="ARBA" id="ARBA00022448"/>
    </source>
</evidence>
<keyword evidence="7 8" id="KW-0472">Membrane</keyword>
<sequence length="1042" mass="112081">MRGFSDIFIHRPIATVLLTIAVVCAGVLGFRLLPVSPLPQIDFPTIMVSATLAGASADTMASTVAAPLERALGRIAGINEMTSSSSLGSTRLILQFELKRDINGAARDVQAAINAARPLLPSSLRRNPTYRKVNPSDAPVMVIALTSDALTQGQMYDAASTTLAQRLLQIDGVGDVNIGGSSLPAVRVQLNPDALARQGVSLTAIGTAISNANRSQPKGAVEQGDHRWQIEANDQAKTAEDYQPLIISYKNGAAVRLSDVATVFDSVENLRNAGRAGGKPSVLVTITRAPNANIIETVDRVYATLPEMRELMPASVDLQVTMDRSPTIRASLHEVERALVIAVGLVILVVFLFIGRVRATLIPAVAVPVSLIGTFGVMYLCGFSLNNLSLMALTIATGFVVDDAIVVLENAARHVEEGLSPMQAALKGAREVGFTVLSMSLSLIAVFIPFLFLSDLVGRLFREFAVTLAASIAISLLVSLTTTPMMCARLLRAERDEKRPPIWVVRKFNDGLAAVQRGYGNSLRWALNHGVLMMLSLLVAVVLNVYLFAALPKGFFPEQDTGRIQGFMRGDQSVSFQSMRDKLEQLMGIVMADPAVATVSGSTGSSGFGSSNSGSMQITLKPVGERAKESSQQVIARLRAASTKVAGVNLFMSPVQDLRAGGRSSNATYQYTLQSNDLQALRTWEPRLRQALINEPLLTDVNSDQEDKGQEIGLIYDRDAMTRYGITPGIANQTLYAALGQNTVSTIYQDRNQYKVVVEAEPQYTQQPDTLRKFTVINTRGEAVPLSAFTSWAPTNAPLSVNHQGQFAAATISFNLPEGVALAQAQEVIDRVVVQISMPNTVTGSFQGTARSLQDSQKSQVLLLVAAVLAVYLVLGVLYESYIHPLTILSTLPSAGLGALLALWTVNMQFTLIALIGILLLIGIVKKNAIMMIDFALEAERKRGMLPRDAIYEACLLRFRPIMMTTLAAMFGAVPLALGSGDGAELRQPLGIAIVGGLVMSQLLTLYTTPVVYLYLDRAGKRVARWRGKRGPDTHAVPSEPA</sequence>
<evidence type="ECO:0000256" key="8">
    <source>
        <dbReference type="SAM" id="Phobius"/>
    </source>
</evidence>
<dbReference type="Gene3D" id="3.30.70.1320">
    <property type="entry name" value="Multidrug efflux transporter AcrB pore domain like"/>
    <property type="match status" value="1"/>
</dbReference>
<evidence type="ECO:0000313" key="9">
    <source>
        <dbReference type="EMBL" id="QEI05049.1"/>
    </source>
</evidence>
<feature type="transmembrane region" description="Helical" evidence="8">
    <location>
        <begin position="361"/>
        <end position="385"/>
    </location>
</feature>
<keyword evidence="3" id="KW-1003">Cell membrane</keyword>
<keyword evidence="2" id="KW-0813">Transport</keyword>
<dbReference type="Gene3D" id="1.20.1640.10">
    <property type="entry name" value="Multidrug efflux transporter AcrB transmembrane domain"/>
    <property type="match status" value="2"/>
</dbReference>
<evidence type="ECO:0000256" key="3">
    <source>
        <dbReference type="ARBA" id="ARBA00022475"/>
    </source>
</evidence>
<dbReference type="Proteomes" id="UP000325161">
    <property type="component" value="Chromosome"/>
</dbReference>
<feature type="transmembrane region" description="Helical" evidence="8">
    <location>
        <begin position="861"/>
        <end position="879"/>
    </location>
</feature>
<accession>A0A5C0AS61</accession>